<dbReference type="PANTHER" id="PTHR31827">
    <property type="entry name" value="EMB|CAB89363.1"/>
    <property type="match status" value="1"/>
</dbReference>
<sequence length="526" mass="57015">MKSRQGTPGELVSILEGIKQRPMHCNPRGQSRRWRVRLYGKATRNPCAYLAYSEFYHSSRIPAHSTMPAPSTRRNVNRTRCRLTDCNKFAQTRGLCKAHGGGSRCRHPECHKLAQSRGLCIAHGGGRRCTIDGCNKLAQSKGHCISHGGGRRCAIPHCDKFSQVRGYCKAHAKVLMVFRAPSSPTRAALMTPPASTSCSPMSPAKSKLSIDFLVNPEQPATVNAPFKLPVFQLPLSNSMAKERSLLSFLRPESRVSPQETKAKARQYNNVSVSYYSRSPPPIVGSNVHLALAGCAADCPPWARADANKIRFTTPAFAKSRSTPHFRKSAIMPTSSARRNANRARCRMPECGKFAQTRGLCKAHGGGSRCRDPSCQKLAQSRGLCIAHGGGRRCAFDGCSKLAQSKGFCISHGGGRRCHVADCDKFAQVRGHCKSHSKLMPSSGSWSPVSVSGSPSSNSNGFSPNKSKLSIDFLVNPCGRTSDLVDDVPSSLHMASSALPHQRPLLSYLDPMTTLATTAAAMQARPC</sequence>
<evidence type="ECO:0000313" key="4">
    <source>
        <dbReference type="Proteomes" id="UP001259832"/>
    </source>
</evidence>
<evidence type="ECO:0000256" key="1">
    <source>
        <dbReference type="SAM" id="MobiDB-lite"/>
    </source>
</evidence>
<accession>A0AAD9GY00</accession>
<dbReference type="EMBL" id="JASMQC010000003">
    <property type="protein sequence ID" value="KAK1946827.1"/>
    <property type="molecule type" value="Genomic_DNA"/>
</dbReference>
<protein>
    <submittedName>
        <fullName evidence="3">WRKY transcription factor 19</fullName>
    </submittedName>
</protein>
<feature type="domain" description="WRKY19-like zinc finger" evidence="2">
    <location>
        <begin position="390"/>
        <end position="413"/>
    </location>
</feature>
<evidence type="ECO:0000313" key="3">
    <source>
        <dbReference type="EMBL" id="KAK1946827.1"/>
    </source>
</evidence>
<feature type="domain" description="WRKY19-like zinc finger" evidence="2">
    <location>
        <begin position="79"/>
        <end position="101"/>
    </location>
</feature>
<dbReference type="InterPro" id="IPR056866">
    <property type="entry name" value="Znf_WRKY19"/>
</dbReference>
<feature type="compositionally biased region" description="Low complexity" evidence="1">
    <location>
        <begin position="441"/>
        <end position="462"/>
    </location>
</feature>
<evidence type="ECO:0000259" key="2">
    <source>
        <dbReference type="Pfam" id="PF24906"/>
    </source>
</evidence>
<dbReference type="Pfam" id="PF24906">
    <property type="entry name" value="Zf_WRKY19"/>
    <property type="match status" value="6"/>
</dbReference>
<proteinExistence type="predicted"/>
<dbReference type="PANTHER" id="PTHR31827:SF1">
    <property type="entry name" value="EMB|CAB89363.1"/>
    <property type="match status" value="1"/>
</dbReference>
<feature type="domain" description="WRKY19-like zinc finger" evidence="2">
    <location>
        <begin position="126"/>
        <end position="149"/>
    </location>
</feature>
<feature type="region of interest" description="Disordered" evidence="1">
    <location>
        <begin position="434"/>
        <end position="462"/>
    </location>
</feature>
<organism evidence="3 4">
    <name type="scientific">Phytophthora citrophthora</name>
    <dbReference type="NCBI Taxonomy" id="4793"/>
    <lineage>
        <taxon>Eukaryota</taxon>
        <taxon>Sar</taxon>
        <taxon>Stramenopiles</taxon>
        <taxon>Oomycota</taxon>
        <taxon>Peronosporomycetes</taxon>
        <taxon>Peronosporales</taxon>
        <taxon>Peronosporaceae</taxon>
        <taxon>Phytophthora</taxon>
    </lineage>
</organism>
<keyword evidence="4" id="KW-1185">Reference proteome</keyword>
<reference evidence="3" key="1">
    <citation type="submission" date="2023-08" db="EMBL/GenBank/DDBJ databases">
        <title>Reference Genome Resource for the Citrus Pathogen Phytophthora citrophthora.</title>
        <authorList>
            <person name="Moller H."/>
            <person name="Coetzee B."/>
            <person name="Rose L.J."/>
            <person name="Van Niekerk J.M."/>
        </authorList>
    </citation>
    <scope>NUCLEOTIDE SEQUENCE</scope>
    <source>
        <strain evidence="3">STE-U-9442</strain>
    </source>
</reference>
<gene>
    <name evidence="3" type="ORF">P3T76_002379</name>
</gene>
<feature type="domain" description="WRKY19-like zinc finger" evidence="2">
    <location>
        <begin position="344"/>
        <end position="365"/>
    </location>
</feature>
<feature type="domain" description="WRKY19-like zinc finger" evidence="2">
    <location>
        <begin position="102"/>
        <end position="125"/>
    </location>
</feature>
<comment type="caution">
    <text evidence="3">The sequence shown here is derived from an EMBL/GenBank/DDBJ whole genome shotgun (WGS) entry which is preliminary data.</text>
</comment>
<name>A0AAD9GY00_9STRA</name>
<dbReference type="AlphaFoldDB" id="A0AAD9GY00"/>
<dbReference type="Proteomes" id="UP001259832">
    <property type="component" value="Unassembled WGS sequence"/>
</dbReference>
<feature type="domain" description="WRKY19-like zinc finger" evidence="2">
    <location>
        <begin position="366"/>
        <end position="389"/>
    </location>
</feature>